<dbReference type="GO" id="GO:0101031">
    <property type="term" value="C:protein folding chaperone complex"/>
    <property type="evidence" value="ECO:0007669"/>
    <property type="project" value="TreeGrafter"/>
</dbReference>
<evidence type="ECO:0000313" key="3">
    <source>
        <dbReference type="EnsemblProtists" id="EKX34687"/>
    </source>
</evidence>
<dbReference type="GeneID" id="17291418"/>
<dbReference type="InterPro" id="IPR051966">
    <property type="entry name" value="RPAP3"/>
</dbReference>
<dbReference type="Gene3D" id="1.25.40.10">
    <property type="entry name" value="Tetratricopeptide repeat domain"/>
    <property type="match status" value="1"/>
</dbReference>
<dbReference type="OrthoDB" id="199930at2759"/>
<dbReference type="EMBL" id="JH993104">
    <property type="protein sequence ID" value="EKX34687.1"/>
    <property type="molecule type" value="Genomic_DNA"/>
</dbReference>
<accession>L1IF24</accession>
<gene>
    <name evidence="2" type="ORF">GUITHDRAFT_57884</name>
</gene>
<dbReference type="SUPFAM" id="SSF48452">
    <property type="entry name" value="TPR-like"/>
    <property type="match status" value="1"/>
</dbReference>
<dbReference type="PANTHER" id="PTHR46423">
    <property type="entry name" value="RNA POLYMERASE II-ASSOCIATED PROTEIN 3"/>
    <property type="match status" value="1"/>
</dbReference>
<name>L1IF24_GUITC</name>
<keyword evidence="1" id="KW-0802">TPR repeat</keyword>
<reference evidence="3" key="3">
    <citation type="submission" date="2016-03" db="UniProtKB">
        <authorList>
            <consortium name="EnsemblProtists"/>
        </authorList>
    </citation>
    <scope>IDENTIFICATION</scope>
</reference>
<dbReference type="PANTHER" id="PTHR46423:SF1">
    <property type="entry name" value="RNA POLYMERASE II-ASSOCIATED PROTEIN 3"/>
    <property type="match status" value="1"/>
</dbReference>
<evidence type="ECO:0000313" key="4">
    <source>
        <dbReference type="Proteomes" id="UP000011087"/>
    </source>
</evidence>
<dbReference type="AlphaFoldDB" id="L1IF24"/>
<dbReference type="HOGENOM" id="CLU_2968199_0_0_1"/>
<dbReference type="STRING" id="905079.L1IF24"/>
<feature type="non-terminal residue" evidence="2">
    <location>
        <position position="59"/>
    </location>
</feature>
<dbReference type="EnsemblProtists" id="EKX34687">
    <property type="protein sequence ID" value="EKX34687"/>
    <property type="gene ID" value="GUITHDRAFT_57884"/>
</dbReference>
<evidence type="ECO:0000313" key="2">
    <source>
        <dbReference type="EMBL" id="EKX34687.1"/>
    </source>
</evidence>
<dbReference type="KEGG" id="gtt:GUITHDRAFT_57884"/>
<keyword evidence="4" id="KW-1185">Reference proteome</keyword>
<dbReference type="InterPro" id="IPR011990">
    <property type="entry name" value="TPR-like_helical_dom_sf"/>
</dbReference>
<dbReference type="Proteomes" id="UP000011087">
    <property type="component" value="Unassembled WGS sequence"/>
</dbReference>
<sequence>SLLYSNRAACHLKLKRWESAILDASASLLCDGDNLKAYHRRSLACRHLGRLKEAVQDLE</sequence>
<organism evidence="2">
    <name type="scientific">Guillardia theta (strain CCMP2712)</name>
    <name type="common">Cryptophyte</name>
    <dbReference type="NCBI Taxonomy" id="905079"/>
    <lineage>
        <taxon>Eukaryota</taxon>
        <taxon>Cryptophyceae</taxon>
        <taxon>Pyrenomonadales</taxon>
        <taxon>Geminigeraceae</taxon>
        <taxon>Guillardia</taxon>
    </lineage>
</organism>
<protein>
    <submittedName>
        <fullName evidence="2 3">Uncharacterized protein</fullName>
    </submittedName>
</protein>
<dbReference type="PaxDb" id="55529-EKX34687"/>
<reference evidence="2 4" key="1">
    <citation type="journal article" date="2012" name="Nature">
        <title>Algal genomes reveal evolutionary mosaicism and the fate of nucleomorphs.</title>
        <authorList>
            <consortium name="DOE Joint Genome Institute"/>
            <person name="Curtis B.A."/>
            <person name="Tanifuji G."/>
            <person name="Burki F."/>
            <person name="Gruber A."/>
            <person name="Irimia M."/>
            <person name="Maruyama S."/>
            <person name="Arias M.C."/>
            <person name="Ball S.G."/>
            <person name="Gile G.H."/>
            <person name="Hirakawa Y."/>
            <person name="Hopkins J.F."/>
            <person name="Kuo A."/>
            <person name="Rensing S.A."/>
            <person name="Schmutz J."/>
            <person name="Symeonidi A."/>
            <person name="Elias M."/>
            <person name="Eveleigh R.J."/>
            <person name="Herman E.K."/>
            <person name="Klute M.J."/>
            <person name="Nakayama T."/>
            <person name="Obornik M."/>
            <person name="Reyes-Prieto A."/>
            <person name="Armbrust E.V."/>
            <person name="Aves S.J."/>
            <person name="Beiko R.G."/>
            <person name="Coutinho P."/>
            <person name="Dacks J.B."/>
            <person name="Durnford D.G."/>
            <person name="Fast N.M."/>
            <person name="Green B.R."/>
            <person name="Grisdale C.J."/>
            <person name="Hempel F."/>
            <person name="Henrissat B."/>
            <person name="Hoppner M.P."/>
            <person name="Ishida K."/>
            <person name="Kim E."/>
            <person name="Koreny L."/>
            <person name="Kroth P.G."/>
            <person name="Liu Y."/>
            <person name="Malik S.B."/>
            <person name="Maier U.G."/>
            <person name="McRose D."/>
            <person name="Mock T."/>
            <person name="Neilson J.A."/>
            <person name="Onodera N.T."/>
            <person name="Poole A.M."/>
            <person name="Pritham E.J."/>
            <person name="Richards T.A."/>
            <person name="Rocap G."/>
            <person name="Roy S.W."/>
            <person name="Sarai C."/>
            <person name="Schaack S."/>
            <person name="Shirato S."/>
            <person name="Slamovits C.H."/>
            <person name="Spencer D.F."/>
            <person name="Suzuki S."/>
            <person name="Worden A.Z."/>
            <person name="Zauner S."/>
            <person name="Barry K."/>
            <person name="Bell C."/>
            <person name="Bharti A.K."/>
            <person name="Crow J.A."/>
            <person name="Grimwood J."/>
            <person name="Kramer R."/>
            <person name="Lindquist E."/>
            <person name="Lucas S."/>
            <person name="Salamov A."/>
            <person name="McFadden G.I."/>
            <person name="Lane C.E."/>
            <person name="Keeling P.J."/>
            <person name="Gray M.W."/>
            <person name="Grigoriev I.V."/>
            <person name="Archibald J.M."/>
        </authorList>
    </citation>
    <scope>NUCLEOTIDE SEQUENCE</scope>
    <source>
        <strain evidence="2 4">CCMP2712</strain>
    </source>
</reference>
<evidence type="ECO:0000256" key="1">
    <source>
        <dbReference type="ARBA" id="ARBA00022803"/>
    </source>
</evidence>
<feature type="non-terminal residue" evidence="2">
    <location>
        <position position="1"/>
    </location>
</feature>
<dbReference type="RefSeq" id="XP_005821667.1">
    <property type="nucleotide sequence ID" value="XM_005821610.1"/>
</dbReference>
<reference evidence="4" key="2">
    <citation type="submission" date="2012-11" db="EMBL/GenBank/DDBJ databases">
        <authorList>
            <person name="Kuo A."/>
            <person name="Curtis B.A."/>
            <person name="Tanifuji G."/>
            <person name="Burki F."/>
            <person name="Gruber A."/>
            <person name="Irimia M."/>
            <person name="Maruyama S."/>
            <person name="Arias M.C."/>
            <person name="Ball S.G."/>
            <person name="Gile G.H."/>
            <person name="Hirakawa Y."/>
            <person name="Hopkins J.F."/>
            <person name="Rensing S.A."/>
            <person name="Schmutz J."/>
            <person name="Symeonidi A."/>
            <person name="Elias M."/>
            <person name="Eveleigh R.J."/>
            <person name="Herman E.K."/>
            <person name="Klute M.J."/>
            <person name="Nakayama T."/>
            <person name="Obornik M."/>
            <person name="Reyes-Prieto A."/>
            <person name="Armbrust E.V."/>
            <person name="Aves S.J."/>
            <person name="Beiko R.G."/>
            <person name="Coutinho P."/>
            <person name="Dacks J.B."/>
            <person name="Durnford D.G."/>
            <person name="Fast N.M."/>
            <person name="Green B.R."/>
            <person name="Grisdale C."/>
            <person name="Hempe F."/>
            <person name="Henrissat B."/>
            <person name="Hoppner M.P."/>
            <person name="Ishida K.-I."/>
            <person name="Kim E."/>
            <person name="Koreny L."/>
            <person name="Kroth P.G."/>
            <person name="Liu Y."/>
            <person name="Malik S.-B."/>
            <person name="Maier U.G."/>
            <person name="McRose D."/>
            <person name="Mock T."/>
            <person name="Neilson J.A."/>
            <person name="Onodera N.T."/>
            <person name="Poole A.M."/>
            <person name="Pritham E.J."/>
            <person name="Richards T.A."/>
            <person name="Rocap G."/>
            <person name="Roy S.W."/>
            <person name="Sarai C."/>
            <person name="Schaack S."/>
            <person name="Shirato S."/>
            <person name="Slamovits C.H."/>
            <person name="Spencer D.F."/>
            <person name="Suzuki S."/>
            <person name="Worden A.Z."/>
            <person name="Zauner S."/>
            <person name="Barry K."/>
            <person name="Bell C."/>
            <person name="Bharti A.K."/>
            <person name="Crow J.A."/>
            <person name="Grimwood J."/>
            <person name="Kramer R."/>
            <person name="Lindquist E."/>
            <person name="Lucas S."/>
            <person name="Salamov A."/>
            <person name="McFadden G.I."/>
            <person name="Lane C.E."/>
            <person name="Keeling P.J."/>
            <person name="Gray M.W."/>
            <person name="Grigoriev I.V."/>
            <person name="Archibald J.M."/>
        </authorList>
    </citation>
    <scope>NUCLEOTIDE SEQUENCE</scope>
    <source>
        <strain evidence="4">CCMP2712</strain>
    </source>
</reference>
<proteinExistence type="predicted"/>